<evidence type="ECO:0000256" key="9">
    <source>
        <dbReference type="ARBA" id="ARBA00023160"/>
    </source>
</evidence>
<dbReference type="STRING" id="195883.A0A482XG89"/>
<feature type="transmembrane region" description="Helical" evidence="10">
    <location>
        <begin position="21"/>
        <end position="38"/>
    </location>
</feature>
<comment type="subcellular location">
    <subcellularLocation>
        <location evidence="1">Membrane</location>
        <topology evidence="1">Multi-pass membrane protein</topology>
    </subcellularLocation>
</comment>
<organism evidence="11 12">
    <name type="scientific">Laodelphax striatellus</name>
    <name type="common">Small brown planthopper</name>
    <name type="synonym">Delphax striatella</name>
    <dbReference type="NCBI Taxonomy" id="195883"/>
    <lineage>
        <taxon>Eukaryota</taxon>
        <taxon>Metazoa</taxon>
        <taxon>Ecdysozoa</taxon>
        <taxon>Arthropoda</taxon>
        <taxon>Hexapoda</taxon>
        <taxon>Insecta</taxon>
        <taxon>Pterygota</taxon>
        <taxon>Neoptera</taxon>
        <taxon>Paraneoptera</taxon>
        <taxon>Hemiptera</taxon>
        <taxon>Auchenorrhyncha</taxon>
        <taxon>Fulgoroidea</taxon>
        <taxon>Delphacidae</taxon>
        <taxon>Criomorphinae</taxon>
        <taxon>Laodelphax</taxon>
    </lineage>
</organism>
<dbReference type="InterPro" id="IPR002076">
    <property type="entry name" value="ELO_fam"/>
</dbReference>
<keyword evidence="4 10" id="KW-0812">Transmembrane</keyword>
<reference evidence="11 12" key="1">
    <citation type="journal article" date="2017" name="Gigascience">
        <title>Genome sequence of the small brown planthopper, Laodelphax striatellus.</title>
        <authorList>
            <person name="Zhu J."/>
            <person name="Jiang F."/>
            <person name="Wang X."/>
            <person name="Yang P."/>
            <person name="Bao Y."/>
            <person name="Zhao W."/>
            <person name="Wang W."/>
            <person name="Lu H."/>
            <person name="Wang Q."/>
            <person name="Cui N."/>
            <person name="Li J."/>
            <person name="Chen X."/>
            <person name="Luo L."/>
            <person name="Yu J."/>
            <person name="Kang L."/>
            <person name="Cui F."/>
        </authorList>
    </citation>
    <scope>NUCLEOTIDE SEQUENCE [LARGE SCALE GENOMIC DNA]</scope>
    <source>
        <strain evidence="11">Lst14</strain>
    </source>
</reference>
<feature type="transmembrane region" description="Helical" evidence="10">
    <location>
        <begin position="44"/>
        <end position="63"/>
    </location>
</feature>
<keyword evidence="12" id="KW-1185">Reference proteome</keyword>
<keyword evidence="3" id="KW-0808">Transferase</keyword>
<keyword evidence="6 10" id="KW-1133">Transmembrane helix</keyword>
<evidence type="ECO:0000313" key="11">
    <source>
        <dbReference type="EMBL" id="RZF44308.1"/>
    </source>
</evidence>
<dbReference type="EMBL" id="QKKF02011155">
    <property type="protein sequence ID" value="RZF44308.1"/>
    <property type="molecule type" value="Genomic_DNA"/>
</dbReference>
<keyword evidence="7" id="KW-0443">Lipid metabolism</keyword>
<evidence type="ECO:0000256" key="10">
    <source>
        <dbReference type="SAM" id="Phobius"/>
    </source>
</evidence>
<protein>
    <submittedName>
        <fullName evidence="11">Uncharacterized protein</fullName>
    </submittedName>
</protein>
<dbReference type="AlphaFoldDB" id="A0A482XG89"/>
<dbReference type="Proteomes" id="UP000291343">
    <property type="component" value="Unassembled WGS sequence"/>
</dbReference>
<keyword evidence="9" id="KW-0275">Fatty acid biosynthesis</keyword>
<evidence type="ECO:0000256" key="3">
    <source>
        <dbReference type="ARBA" id="ARBA00022679"/>
    </source>
</evidence>
<dbReference type="InParanoid" id="A0A482XG89"/>
<dbReference type="GO" id="GO:0009922">
    <property type="term" value="F:fatty acid elongase activity"/>
    <property type="evidence" value="ECO:0007669"/>
    <property type="project" value="InterPro"/>
</dbReference>
<evidence type="ECO:0000256" key="5">
    <source>
        <dbReference type="ARBA" id="ARBA00022832"/>
    </source>
</evidence>
<evidence type="ECO:0000256" key="8">
    <source>
        <dbReference type="ARBA" id="ARBA00023136"/>
    </source>
</evidence>
<keyword evidence="8 10" id="KW-0472">Membrane</keyword>
<evidence type="ECO:0000256" key="6">
    <source>
        <dbReference type="ARBA" id="ARBA00022989"/>
    </source>
</evidence>
<keyword evidence="5" id="KW-0276">Fatty acid metabolism</keyword>
<accession>A0A482XG89</accession>
<dbReference type="OrthoDB" id="434092at2759"/>
<evidence type="ECO:0000256" key="2">
    <source>
        <dbReference type="ARBA" id="ARBA00022516"/>
    </source>
</evidence>
<comment type="caution">
    <text evidence="11">The sequence shown here is derived from an EMBL/GenBank/DDBJ whole genome shotgun (WGS) entry which is preliminary data.</text>
</comment>
<evidence type="ECO:0000256" key="4">
    <source>
        <dbReference type="ARBA" id="ARBA00022692"/>
    </source>
</evidence>
<evidence type="ECO:0000313" key="12">
    <source>
        <dbReference type="Proteomes" id="UP000291343"/>
    </source>
</evidence>
<gene>
    <name evidence="11" type="ORF">LSTR_LSTR006858</name>
</gene>
<proteinExistence type="predicted"/>
<evidence type="ECO:0000256" key="1">
    <source>
        <dbReference type="ARBA" id="ARBA00004141"/>
    </source>
</evidence>
<dbReference type="Pfam" id="PF01151">
    <property type="entry name" value="ELO"/>
    <property type="match status" value="1"/>
</dbReference>
<dbReference type="GO" id="GO:0006633">
    <property type="term" value="P:fatty acid biosynthetic process"/>
    <property type="evidence" value="ECO:0007669"/>
    <property type="project" value="UniProtKB-KW"/>
</dbReference>
<sequence length="110" mass="13265">MSQKLKGRGRSKENAEHGVKIQFVLVMVHAFQLLFIDCDYPKAFVWWIGLHAIMFYFLFADFYKQTYKKPKVQKSKRCQRRRYIVRSGWGRIEIENIEEVVEEEGEEEEE</sequence>
<name>A0A482XG89_LAOST</name>
<dbReference type="GO" id="GO:0016020">
    <property type="term" value="C:membrane"/>
    <property type="evidence" value="ECO:0007669"/>
    <property type="project" value="UniProtKB-SubCell"/>
</dbReference>
<evidence type="ECO:0000256" key="7">
    <source>
        <dbReference type="ARBA" id="ARBA00023098"/>
    </source>
</evidence>
<dbReference type="SMR" id="A0A482XG89"/>
<keyword evidence="2" id="KW-0444">Lipid biosynthesis</keyword>